<dbReference type="InterPro" id="IPR016181">
    <property type="entry name" value="Acyl_CoA_acyltransferase"/>
</dbReference>
<dbReference type="Pfam" id="PF13523">
    <property type="entry name" value="Acetyltransf_8"/>
    <property type="match status" value="1"/>
</dbReference>
<evidence type="ECO:0008006" key="5">
    <source>
        <dbReference type="Google" id="ProtNLM"/>
    </source>
</evidence>
<feature type="region of interest" description="Disordered" evidence="2">
    <location>
        <begin position="134"/>
        <end position="155"/>
    </location>
</feature>
<dbReference type="PANTHER" id="PTHR31438">
    <property type="entry name" value="LYSINE N-ACYLTRANSFERASE C17G9.06C-RELATED"/>
    <property type="match status" value="1"/>
</dbReference>
<dbReference type="SUPFAM" id="SSF55729">
    <property type="entry name" value="Acyl-CoA N-acyltransferases (Nat)"/>
    <property type="match status" value="1"/>
</dbReference>
<proteinExistence type="inferred from homology"/>
<name>A0A8H4V563_9HYPO</name>
<dbReference type="Proteomes" id="UP000557566">
    <property type="component" value="Unassembled WGS sequence"/>
</dbReference>
<evidence type="ECO:0000313" key="4">
    <source>
        <dbReference type="Proteomes" id="UP000557566"/>
    </source>
</evidence>
<protein>
    <recommendedName>
        <fullName evidence="5">Acyl-CoA N-acyltransferase</fullName>
    </recommendedName>
</protein>
<gene>
    <name evidence="3" type="ORF">G6O67_004820</name>
</gene>
<dbReference type="OrthoDB" id="448427at2759"/>
<dbReference type="Gene3D" id="3.40.630.30">
    <property type="match status" value="1"/>
</dbReference>
<feature type="compositionally biased region" description="Basic and acidic residues" evidence="2">
    <location>
        <begin position="64"/>
        <end position="76"/>
    </location>
</feature>
<keyword evidence="4" id="KW-1185">Reference proteome</keyword>
<feature type="compositionally biased region" description="Acidic residues" evidence="2">
    <location>
        <begin position="48"/>
        <end position="63"/>
    </location>
</feature>
<feature type="region of interest" description="Disordered" evidence="2">
    <location>
        <begin position="48"/>
        <end position="96"/>
    </location>
</feature>
<feature type="compositionally biased region" description="Polar residues" evidence="2">
    <location>
        <begin position="87"/>
        <end position="96"/>
    </location>
</feature>
<organism evidence="3 4">
    <name type="scientific">Ophiocordyceps sinensis</name>
    <dbReference type="NCBI Taxonomy" id="72228"/>
    <lineage>
        <taxon>Eukaryota</taxon>
        <taxon>Fungi</taxon>
        <taxon>Dikarya</taxon>
        <taxon>Ascomycota</taxon>
        <taxon>Pezizomycotina</taxon>
        <taxon>Sordariomycetes</taxon>
        <taxon>Hypocreomycetidae</taxon>
        <taxon>Hypocreales</taxon>
        <taxon>Ophiocordycipitaceae</taxon>
        <taxon>Ophiocordyceps</taxon>
    </lineage>
</organism>
<dbReference type="PANTHER" id="PTHR31438:SF1">
    <property type="entry name" value="LYSINE N-ACYLTRANSFERASE C17G9.06C-RELATED"/>
    <property type="match status" value="1"/>
</dbReference>
<evidence type="ECO:0000256" key="2">
    <source>
        <dbReference type="SAM" id="MobiDB-lite"/>
    </source>
</evidence>
<evidence type="ECO:0000256" key="1">
    <source>
        <dbReference type="ARBA" id="ARBA00009893"/>
    </source>
</evidence>
<evidence type="ECO:0000313" key="3">
    <source>
        <dbReference type="EMBL" id="KAF4508443.1"/>
    </source>
</evidence>
<reference evidence="3 4" key="1">
    <citation type="journal article" date="2020" name="Genome Biol. Evol.">
        <title>A new high-quality draft genome assembly of the Chinese cordyceps Ophiocordyceps sinensis.</title>
        <authorList>
            <person name="Shu R."/>
            <person name="Zhang J."/>
            <person name="Meng Q."/>
            <person name="Zhang H."/>
            <person name="Zhou G."/>
            <person name="Li M."/>
            <person name="Wu P."/>
            <person name="Zhao Y."/>
            <person name="Chen C."/>
            <person name="Qin Q."/>
        </authorList>
    </citation>
    <scope>NUCLEOTIDE SEQUENCE [LARGE SCALE GENOMIC DNA]</scope>
    <source>
        <strain evidence="3 4">IOZ07</strain>
    </source>
</reference>
<dbReference type="EMBL" id="JAAVMX010000005">
    <property type="protein sequence ID" value="KAF4508443.1"/>
    <property type="molecule type" value="Genomic_DNA"/>
</dbReference>
<dbReference type="AlphaFoldDB" id="A0A8H4V563"/>
<accession>A0A8H4V563</accession>
<comment type="similarity">
    <text evidence="1">Belongs to the lysine N-acyltransferase MbtK family.</text>
</comment>
<comment type="caution">
    <text evidence="3">The sequence shown here is derived from an EMBL/GenBank/DDBJ whole genome shotgun (WGS) entry which is preliminary data.</text>
</comment>
<sequence>MAPHLVHLPDGQTFTVSPVFAGVGFRSHGHGEHHHPYPVGWTVVLQTDEDGDEGEEEEEEEEGGREQGREAGGRVDGRRKRPFTHPTRGSDSLFISSVANPPASEFRPAASPTRQLAMLLWVTLYWYFHHEPEPGPSPSRRRSGDAPEHARPVADWRVRVRPDGALGGRDLLAKLERMGLVACSDSAVAAAHGADVFVSRPMFWQLPGRLFLFSPKPVGAPAPSSPPASGPFASTSHLPTYYPPAPLHYVVTHGVRHPLRPRPPRMGDVFYSRFVPSVGQYLGLRVASSSARPVPHPGPVGPAPPDAARAARLAAMSDAALLESWHANPRVSDFWGPFDPDGLARALAAPHSFPVIGLWDGVPFGYFELYWVREDLLGRHVGSDVGDWDRGLHIMIGEEWARGRVAPWLTGLVHWCLTADLRTMSVCLEPRVDNQRILRHLDALGFVKEKQVALPHKQACWSTLNEMQPGTIRFAKQMQSTQAPRFQHVNSYLAHATCKYTQF</sequence>
<feature type="compositionally biased region" description="Basic and acidic residues" evidence="2">
    <location>
        <begin position="142"/>
        <end position="155"/>
    </location>
</feature>
<dbReference type="GO" id="GO:0016410">
    <property type="term" value="F:N-acyltransferase activity"/>
    <property type="evidence" value="ECO:0007669"/>
    <property type="project" value="TreeGrafter"/>
</dbReference>